<comment type="caution">
    <text evidence="1">The sequence shown here is derived from an EMBL/GenBank/DDBJ whole genome shotgun (WGS) entry which is preliminary data.</text>
</comment>
<dbReference type="AlphaFoldDB" id="A0A814XSG1"/>
<evidence type="ECO:0000313" key="2">
    <source>
        <dbReference type="Proteomes" id="UP000663828"/>
    </source>
</evidence>
<dbReference type="EMBL" id="CAJNOR010001917">
    <property type="protein sequence ID" value="CAF1219796.1"/>
    <property type="molecule type" value="Genomic_DNA"/>
</dbReference>
<reference evidence="1" key="1">
    <citation type="submission" date="2021-02" db="EMBL/GenBank/DDBJ databases">
        <authorList>
            <person name="Nowell W R."/>
        </authorList>
    </citation>
    <scope>NUCLEOTIDE SEQUENCE</scope>
</reference>
<protein>
    <submittedName>
        <fullName evidence="1">Uncharacterized protein</fullName>
    </submittedName>
</protein>
<proteinExistence type="predicted"/>
<accession>A0A814XSG1</accession>
<name>A0A814XSG1_ADIRI</name>
<sequence length="111" mass="12798">MSTILLRQVDIRPFNEDLIFEIIAAVLLIDVELSDVFCLVFEAMSIATRLSSKSIFKITIAGAFYLNFDICERIQLEAVDRQLFSKYAVRTIMLRNVFLNEGILYRNQIGE</sequence>
<evidence type="ECO:0000313" key="1">
    <source>
        <dbReference type="EMBL" id="CAF1219796.1"/>
    </source>
</evidence>
<gene>
    <name evidence="1" type="ORF">XAT740_LOCUS24645</name>
</gene>
<organism evidence="1 2">
    <name type="scientific">Adineta ricciae</name>
    <name type="common">Rotifer</name>
    <dbReference type="NCBI Taxonomy" id="249248"/>
    <lineage>
        <taxon>Eukaryota</taxon>
        <taxon>Metazoa</taxon>
        <taxon>Spiralia</taxon>
        <taxon>Gnathifera</taxon>
        <taxon>Rotifera</taxon>
        <taxon>Eurotatoria</taxon>
        <taxon>Bdelloidea</taxon>
        <taxon>Adinetida</taxon>
        <taxon>Adinetidae</taxon>
        <taxon>Adineta</taxon>
    </lineage>
</organism>
<keyword evidence="2" id="KW-1185">Reference proteome</keyword>
<dbReference type="Proteomes" id="UP000663828">
    <property type="component" value="Unassembled WGS sequence"/>
</dbReference>